<name>A0A7S2R2B4_9STRA</name>
<dbReference type="AlphaFoldDB" id="A0A7S2R2B4"/>
<organism evidence="2">
    <name type="scientific">Eucampia antarctica</name>
    <dbReference type="NCBI Taxonomy" id="49252"/>
    <lineage>
        <taxon>Eukaryota</taxon>
        <taxon>Sar</taxon>
        <taxon>Stramenopiles</taxon>
        <taxon>Ochrophyta</taxon>
        <taxon>Bacillariophyta</taxon>
        <taxon>Mediophyceae</taxon>
        <taxon>Biddulphiophycidae</taxon>
        <taxon>Hemiaulales</taxon>
        <taxon>Hemiaulaceae</taxon>
        <taxon>Eucampia</taxon>
    </lineage>
</organism>
<reference evidence="2" key="1">
    <citation type="submission" date="2021-01" db="EMBL/GenBank/DDBJ databases">
        <authorList>
            <person name="Corre E."/>
            <person name="Pelletier E."/>
            <person name="Niang G."/>
            <person name="Scheremetjew M."/>
            <person name="Finn R."/>
            <person name="Kale V."/>
            <person name="Holt S."/>
            <person name="Cochrane G."/>
            <person name="Meng A."/>
            <person name="Brown T."/>
            <person name="Cohen L."/>
        </authorList>
    </citation>
    <scope>NUCLEOTIDE SEQUENCE</scope>
    <source>
        <strain evidence="2">CCMP1452</strain>
    </source>
</reference>
<evidence type="ECO:0000256" key="1">
    <source>
        <dbReference type="SAM" id="MobiDB-lite"/>
    </source>
</evidence>
<gene>
    <name evidence="2" type="ORF">EANT1437_LOCUS2542</name>
</gene>
<proteinExistence type="predicted"/>
<sequence>MASTVVASSKRKSEENSSISNKNAKKKKVPKNDSLELNNYVALSLQEIRESIVDVAKRVPDVPAKGIDPSNDDIVREWATELKTVLEEFNLLLMCVSPATYKWGSERSGAADQNLTMLSNELTSAQEQIASSVMPRLTNVLSPMVELVVKQSKTTKQSDGTKIKVNTCSQQVADPAFIELCRTILCRNAKMLRQVVLSNLNKVSVCIEDYLKATKKDSNHDRSGFSY</sequence>
<evidence type="ECO:0000313" key="2">
    <source>
        <dbReference type="EMBL" id="CAD9658740.1"/>
    </source>
</evidence>
<accession>A0A7S2R2B4</accession>
<evidence type="ECO:0008006" key="3">
    <source>
        <dbReference type="Google" id="ProtNLM"/>
    </source>
</evidence>
<protein>
    <recommendedName>
        <fullName evidence="3">Proteasome activator PA28 C-terminal domain-containing protein</fullName>
    </recommendedName>
</protein>
<feature type="region of interest" description="Disordered" evidence="1">
    <location>
        <begin position="1"/>
        <end position="31"/>
    </location>
</feature>
<dbReference type="EMBL" id="HBHI01005083">
    <property type="protein sequence ID" value="CAD9658740.1"/>
    <property type="molecule type" value="Transcribed_RNA"/>
</dbReference>